<dbReference type="PROSITE" id="PS50920">
    <property type="entry name" value="SOLCAR"/>
    <property type="match status" value="1"/>
</dbReference>
<gene>
    <name evidence="15" type="ORF">DILT_LOCUS5663</name>
</gene>
<keyword evidence="8 13" id="KW-0472">Membrane</keyword>
<dbReference type="AlphaFoldDB" id="A0A3P7NN75"/>
<organism evidence="15 16">
    <name type="scientific">Dibothriocephalus latus</name>
    <name type="common">Fish tapeworm</name>
    <name type="synonym">Diphyllobothrium latum</name>
    <dbReference type="NCBI Taxonomy" id="60516"/>
    <lineage>
        <taxon>Eukaryota</taxon>
        <taxon>Metazoa</taxon>
        <taxon>Spiralia</taxon>
        <taxon>Lophotrochozoa</taxon>
        <taxon>Platyhelminthes</taxon>
        <taxon>Cestoda</taxon>
        <taxon>Eucestoda</taxon>
        <taxon>Diphyllobothriidea</taxon>
        <taxon>Diphyllobothriidae</taxon>
        <taxon>Dibothriocephalus</taxon>
    </lineage>
</organism>
<dbReference type="InterPro" id="IPR018108">
    <property type="entry name" value="MCP_transmembrane"/>
</dbReference>
<evidence type="ECO:0000256" key="6">
    <source>
        <dbReference type="ARBA" id="ARBA00022989"/>
    </source>
</evidence>
<comment type="function">
    <text evidence="9">Mitochondrial iron transporter that specifically mediates iron uptake in developing erythroid cells, thereby playing an essential role in heme biosynthesis.</text>
</comment>
<feature type="repeat" description="Solcar" evidence="13">
    <location>
        <begin position="17"/>
        <end position="80"/>
    </location>
</feature>
<evidence type="ECO:0000313" key="16">
    <source>
        <dbReference type="Proteomes" id="UP000281553"/>
    </source>
</evidence>
<evidence type="ECO:0000256" key="9">
    <source>
        <dbReference type="ARBA" id="ARBA00037061"/>
    </source>
</evidence>
<evidence type="ECO:0000256" key="13">
    <source>
        <dbReference type="PROSITE-ProRule" id="PRU00282"/>
    </source>
</evidence>
<evidence type="ECO:0000256" key="12">
    <source>
        <dbReference type="ARBA" id="ARBA00041894"/>
    </source>
</evidence>
<evidence type="ECO:0000256" key="14">
    <source>
        <dbReference type="RuleBase" id="RU000488"/>
    </source>
</evidence>
<dbReference type="EMBL" id="UYRU01047879">
    <property type="protein sequence ID" value="VDN09832.1"/>
    <property type="molecule type" value="Genomic_DNA"/>
</dbReference>
<comment type="subcellular location">
    <subcellularLocation>
        <location evidence="1">Mitochondrion membrane</location>
        <topology evidence="1">Multi-pass membrane protein</topology>
    </subcellularLocation>
</comment>
<comment type="similarity">
    <text evidence="2 14">Belongs to the mitochondrial carrier (TC 2.A.29) family.</text>
</comment>
<dbReference type="PANTHER" id="PTHR45758">
    <property type="entry name" value="MITOFERRIN-1-RELATED"/>
    <property type="match status" value="1"/>
</dbReference>
<dbReference type="GO" id="GO:0031966">
    <property type="term" value="C:mitochondrial membrane"/>
    <property type="evidence" value="ECO:0007669"/>
    <property type="project" value="UniProtKB-SubCell"/>
</dbReference>
<keyword evidence="3 14" id="KW-0813">Transport</keyword>
<keyword evidence="4" id="KW-0406">Ion transport</keyword>
<proteinExistence type="inferred from homology"/>
<dbReference type="SUPFAM" id="SSF103506">
    <property type="entry name" value="Mitochondrial carrier"/>
    <property type="match status" value="1"/>
</dbReference>
<evidence type="ECO:0000256" key="3">
    <source>
        <dbReference type="ARBA" id="ARBA00022448"/>
    </source>
</evidence>
<evidence type="ECO:0000256" key="1">
    <source>
        <dbReference type="ARBA" id="ARBA00004225"/>
    </source>
</evidence>
<name>A0A3P7NN75_DIBLA</name>
<keyword evidence="5 13" id="KW-0812">Transmembrane</keyword>
<keyword evidence="7" id="KW-0496">Mitochondrion</keyword>
<reference evidence="15 16" key="1">
    <citation type="submission" date="2018-11" db="EMBL/GenBank/DDBJ databases">
        <authorList>
            <consortium name="Pathogen Informatics"/>
        </authorList>
    </citation>
    <scope>NUCLEOTIDE SEQUENCE [LARGE SCALE GENOMIC DNA]</scope>
</reference>
<evidence type="ECO:0000256" key="4">
    <source>
        <dbReference type="ARBA" id="ARBA00022496"/>
    </source>
</evidence>
<evidence type="ECO:0000256" key="7">
    <source>
        <dbReference type="ARBA" id="ARBA00023128"/>
    </source>
</evidence>
<dbReference type="Pfam" id="PF00153">
    <property type="entry name" value="Mito_carr"/>
    <property type="match status" value="1"/>
</dbReference>
<keyword evidence="4" id="KW-0408">Iron</keyword>
<evidence type="ECO:0000256" key="5">
    <source>
        <dbReference type="ARBA" id="ARBA00022692"/>
    </source>
</evidence>
<dbReference type="OrthoDB" id="43906at2759"/>
<evidence type="ECO:0000256" key="10">
    <source>
        <dbReference type="ARBA" id="ARBA00040418"/>
    </source>
</evidence>
<accession>A0A3P7NN75</accession>
<dbReference type="PANTHER" id="PTHR45758:SF4">
    <property type="entry name" value="MITOFERRIN-1"/>
    <property type="match status" value="1"/>
</dbReference>
<dbReference type="GO" id="GO:0048250">
    <property type="term" value="P:iron import into the mitochondrion"/>
    <property type="evidence" value="ECO:0007669"/>
    <property type="project" value="TreeGrafter"/>
</dbReference>
<keyword evidence="16" id="KW-1185">Reference proteome</keyword>
<evidence type="ECO:0000256" key="8">
    <source>
        <dbReference type="ARBA" id="ARBA00023136"/>
    </source>
</evidence>
<keyword evidence="6" id="KW-1133">Transmembrane helix</keyword>
<sequence>MRLLMDTDEYESLPEGVSPTVHMLAGASEGLMEHCIMYPVDCVKTRLQCIRPSGGQLYLRVTIGLYQLLRQEGFFNHSKA</sequence>
<dbReference type="Gene3D" id="1.50.40.10">
    <property type="entry name" value="Mitochondrial carrier domain"/>
    <property type="match status" value="1"/>
</dbReference>
<evidence type="ECO:0000256" key="11">
    <source>
        <dbReference type="ARBA" id="ARBA00041873"/>
    </source>
</evidence>
<protein>
    <recommendedName>
        <fullName evidence="10">Mitoferrin-1</fullName>
    </recommendedName>
    <alternativeName>
        <fullName evidence="11">Mitochondrial iron transporter 1</fullName>
    </alternativeName>
    <alternativeName>
        <fullName evidence="12">Solute carrier family 25 member 37</fullName>
    </alternativeName>
</protein>
<dbReference type="Proteomes" id="UP000281553">
    <property type="component" value="Unassembled WGS sequence"/>
</dbReference>
<dbReference type="InterPro" id="IPR023395">
    <property type="entry name" value="MCP_dom_sf"/>
</dbReference>
<keyword evidence="4" id="KW-0410">Iron transport</keyword>
<evidence type="ECO:0000313" key="15">
    <source>
        <dbReference type="EMBL" id="VDN09832.1"/>
    </source>
</evidence>
<evidence type="ECO:0000256" key="2">
    <source>
        <dbReference type="ARBA" id="ARBA00006375"/>
    </source>
</evidence>
<dbReference type="GO" id="GO:0015093">
    <property type="term" value="F:ferrous iron transmembrane transporter activity"/>
    <property type="evidence" value="ECO:0007669"/>
    <property type="project" value="TreeGrafter"/>
</dbReference>